<evidence type="ECO:0008006" key="4">
    <source>
        <dbReference type="Google" id="ProtNLM"/>
    </source>
</evidence>
<evidence type="ECO:0000256" key="1">
    <source>
        <dbReference type="SAM" id="Phobius"/>
    </source>
</evidence>
<feature type="transmembrane region" description="Helical" evidence="1">
    <location>
        <begin position="52"/>
        <end position="78"/>
    </location>
</feature>
<feature type="transmembrane region" description="Helical" evidence="1">
    <location>
        <begin position="305"/>
        <end position="323"/>
    </location>
</feature>
<dbReference type="Proteomes" id="UP000606008">
    <property type="component" value="Unassembled WGS sequence"/>
</dbReference>
<keyword evidence="3" id="KW-1185">Reference proteome</keyword>
<organism evidence="2 3">
    <name type="scientific">Fibrivirga algicola</name>
    <dbReference type="NCBI Taxonomy" id="2950420"/>
    <lineage>
        <taxon>Bacteria</taxon>
        <taxon>Pseudomonadati</taxon>
        <taxon>Bacteroidota</taxon>
        <taxon>Cytophagia</taxon>
        <taxon>Cytophagales</taxon>
        <taxon>Spirosomataceae</taxon>
        <taxon>Fibrivirga</taxon>
    </lineage>
</organism>
<feature type="transmembrane region" description="Helical" evidence="1">
    <location>
        <begin position="335"/>
        <end position="363"/>
    </location>
</feature>
<feature type="transmembrane region" description="Helical" evidence="1">
    <location>
        <begin position="99"/>
        <end position="119"/>
    </location>
</feature>
<reference evidence="3" key="2">
    <citation type="submission" date="2023-07" db="EMBL/GenBank/DDBJ databases">
        <authorList>
            <person name="Jung D.-H."/>
        </authorList>
    </citation>
    <scope>NUCLEOTIDE SEQUENCE [LARGE SCALE GENOMIC DNA]</scope>
    <source>
        <strain evidence="3">JA-25</strain>
    </source>
</reference>
<feature type="transmembrane region" description="Helical" evidence="1">
    <location>
        <begin position="273"/>
        <end position="293"/>
    </location>
</feature>
<accession>A0ABX0QI03</accession>
<gene>
    <name evidence="2" type="ORF">F7231_16430</name>
</gene>
<sequence>MRLSQFRSVYTVLTKTLVYPFYRQQAGLLWMVGLLAGGFMRGSDHIALATYAVSSAVVLGLYVAVWLAYTLLATRFAVSMISRYDVLLHLRLFPAVGRWAGLGVTQLMLMGPALAYALFVGRVALQEKQVWAVGFLAGSLLLIWAGSLFWYEYALRHPNPVSRWAVWGNRLRRYVRTPYGLFYLRHLVNQEATLFWRTKLGTGLVWIGILKLYATDHYRINLFRTPDYDLRLIGLGALLVGLGHATVVYEHYRFEHRWLSIYRNMPMPNWQRWANYAGQFALLLLPEVLLLLYHLPTDQPLWQSLGAWTFGVSLLSLQHGLLLRVHRTPDRTMTYLYIMLIAYFLLVMFRIPIWVLAVVNLLASGWLFRQYYWTSAWEGE</sequence>
<evidence type="ECO:0000313" key="3">
    <source>
        <dbReference type="Proteomes" id="UP000606008"/>
    </source>
</evidence>
<comment type="caution">
    <text evidence="2">The sequence shown here is derived from an EMBL/GenBank/DDBJ whole genome shotgun (WGS) entry which is preliminary data.</text>
</comment>
<feature type="transmembrane region" description="Helical" evidence="1">
    <location>
        <begin position="131"/>
        <end position="151"/>
    </location>
</feature>
<dbReference type="RefSeq" id="WP_166692746.1">
    <property type="nucleotide sequence ID" value="NZ_WAEL01000006.1"/>
</dbReference>
<feature type="transmembrane region" description="Helical" evidence="1">
    <location>
        <begin position="233"/>
        <end position="252"/>
    </location>
</feature>
<protein>
    <recommendedName>
        <fullName evidence="4">ABC transporter permease</fullName>
    </recommendedName>
</protein>
<feature type="transmembrane region" description="Helical" evidence="1">
    <location>
        <begin position="21"/>
        <end position="40"/>
    </location>
</feature>
<reference evidence="3" key="1">
    <citation type="submission" date="2019-09" db="EMBL/GenBank/DDBJ databases">
        <authorList>
            <person name="Jung D.-H."/>
        </authorList>
    </citation>
    <scope>NUCLEOTIDE SEQUENCE [LARGE SCALE GENOMIC DNA]</scope>
    <source>
        <strain evidence="3">JA-25</strain>
    </source>
</reference>
<name>A0ABX0QI03_9BACT</name>
<proteinExistence type="predicted"/>
<evidence type="ECO:0000313" key="2">
    <source>
        <dbReference type="EMBL" id="NID11761.1"/>
    </source>
</evidence>
<feature type="transmembrane region" description="Helical" evidence="1">
    <location>
        <begin position="194"/>
        <end position="213"/>
    </location>
</feature>
<keyword evidence="1" id="KW-1133">Transmembrane helix</keyword>
<dbReference type="EMBL" id="WAEL01000006">
    <property type="protein sequence ID" value="NID11761.1"/>
    <property type="molecule type" value="Genomic_DNA"/>
</dbReference>
<keyword evidence="1" id="KW-0472">Membrane</keyword>
<keyword evidence="1" id="KW-0812">Transmembrane</keyword>